<dbReference type="PIRSF" id="PIRSF030158">
    <property type="entry name" value="UCP030158"/>
    <property type="match status" value="1"/>
</dbReference>
<dbReference type="EMBL" id="CP002428">
    <property type="protein sequence ID" value="AEV91931.1"/>
    <property type="molecule type" value="Genomic_DNA"/>
</dbReference>
<dbReference type="InterPro" id="IPR024698">
    <property type="entry name" value="Caps_psacc_synth_Cps23fI-typ"/>
</dbReference>
<evidence type="ECO:0000259" key="4">
    <source>
        <dbReference type="Pfam" id="PF04577"/>
    </source>
</evidence>
<protein>
    <submittedName>
        <fullName evidence="5">Capsular polysaccharide biosynthesis protein</fullName>
    </submittedName>
</protein>
<accession>A0ABN4A664</accession>
<reference evidence="5 6" key="1">
    <citation type="journal article" date="2012" name="J. Bacteriol.">
        <title>Complete genome sequence of Rickettsia slovaca, the agent of tick-borne lymphadenitis.</title>
        <authorList>
            <person name="Fournier P.E."/>
            <person name="El Karkouri K."/>
            <person name="Robert C."/>
            <person name="Medigue C."/>
            <person name="Raoult D."/>
        </authorList>
    </citation>
    <scope>NUCLEOTIDE SEQUENCE [LARGE SCALE GENOMIC DNA]</scope>
    <source>
        <strain evidence="5 6">13-B</strain>
    </source>
</reference>
<sequence length="225" mass="26278">MPRLIILKESALEYDRISINNLKYSWQIKSLEIVLNYLNIPEDKLFVVNSDCIIQATRLIVPSVPFIPVKGTPLPLWLKKDLRNIFIKDNSKAYDKIYISRKYASTRKIVNEEELIEKIERSGLKVIYLELSFPYEQAQLFNKAKIIVGSHGSGFANFIFAAPKCKVVEIDHGTTPSRSFYKRMANYMSCDYYPFYVDHQTTEEHLEDDIKINIDEFIKFLRGHL</sequence>
<evidence type="ECO:0000256" key="3">
    <source>
        <dbReference type="ARBA" id="ARBA00023180"/>
    </source>
</evidence>
<gene>
    <name evidence="5" type="ordered locus">Rsl_329</name>
</gene>
<organism evidence="5 6">
    <name type="scientific">Rickettsia slovaca (strain 13-B)</name>
    <dbReference type="NCBI Taxonomy" id="941638"/>
    <lineage>
        <taxon>Bacteria</taxon>
        <taxon>Pseudomonadati</taxon>
        <taxon>Pseudomonadota</taxon>
        <taxon>Alphaproteobacteria</taxon>
        <taxon>Rickettsiales</taxon>
        <taxon>Rickettsiaceae</taxon>
        <taxon>Rickettsieae</taxon>
        <taxon>Rickettsia</taxon>
        <taxon>spotted fever group</taxon>
    </lineage>
</organism>
<dbReference type="Proteomes" id="UP000005443">
    <property type="component" value="Chromosome"/>
</dbReference>
<keyword evidence="2" id="KW-0808">Transferase</keyword>
<name>A0ABN4A664_RICS1</name>
<dbReference type="InterPro" id="IPR049625">
    <property type="entry name" value="Glyco_transf_61_cat"/>
</dbReference>
<keyword evidence="6" id="KW-1185">Reference proteome</keyword>
<dbReference type="RefSeq" id="WP_014273248.1">
    <property type="nucleotide sequence ID" value="NC_016639.1"/>
</dbReference>
<evidence type="ECO:0000313" key="6">
    <source>
        <dbReference type="Proteomes" id="UP000005443"/>
    </source>
</evidence>
<evidence type="ECO:0000256" key="1">
    <source>
        <dbReference type="ARBA" id="ARBA00022676"/>
    </source>
</evidence>
<evidence type="ECO:0000313" key="5">
    <source>
        <dbReference type="EMBL" id="AEV91931.1"/>
    </source>
</evidence>
<proteinExistence type="predicted"/>
<keyword evidence="1" id="KW-0328">Glycosyltransferase</keyword>
<dbReference type="Pfam" id="PF04577">
    <property type="entry name" value="Glyco_transf_61"/>
    <property type="match status" value="1"/>
</dbReference>
<keyword evidence="3" id="KW-0325">Glycoprotein</keyword>
<dbReference type="InterPro" id="IPR007657">
    <property type="entry name" value="Glycosyltransferase_61"/>
</dbReference>
<feature type="domain" description="Glycosyltransferase 61 catalytic" evidence="4">
    <location>
        <begin position="9"/>
        <end position="168"/>
    </location>
</feature>
<evidence type="ECO:0000256" key="2">
    <source>
        <dbReference type="ARBA" id="ARBA00022679"/>
    </source>
</evidence>
<dbReference type="PANTHER" id="PTHR20961">
    <property type="entry name" value="GLYCOSYLTRANSFERASE"/>
    <property type="match status" value="1"/>
</dbReference>